<dbReference type="AlphaFoldDB" id="A0A6J0ZL84"/>
<protein>
    <submittedName>
        <fullName evidence="3">Uncharacterized protein LOC110410253</fullName>
    </submittedName>
</protein>
<accession>A0A6J0ZL84</accession>
<feature type="transmembrane region" description="Helical" evidence="1">
    <location>
        <begin position="20"/>
        <end position="41"/>
    </location>
</feature>
<name>A0A6J0ZL84_9ROSI</name>
<dbReference type="RefSeq" id="XP_021275557.1">
    <property type="nucleotide sequence ID" value="XM_021419882.1"/>
</dbReference>
<dbReference type="OrthoDB" id="1751529at2759"/>
<dbReference type="GeneID" id="110410253"/>
<keyword evidence="2" id="KW-1185">Reference proteome</keyword>
<keyword evidence="1" id="KW-0472">Membrane</keyword>
<dbReference type="Proteomes" id="UP000504621">
    <property type="component" value="Unplaced"/>
</dbReference>
<evidence type="ECO:0000313" key="3">
    <source>
        <dbReference type="RefSeq" id="XP_021275557.1"/>
    </source>
</evidence>
<sequence length="149" mass="16969">MANCRKPSENHWIVGRRPFLGGLGAMRLALLCVLVGLLIFARVGTPDAVAEKTWPSAGEHGPTKAALNRYFLTTWRKNITSEGKRVVPTGPNPLHNSFRYRFPGIANVIWCCRVEYWNCIPLFLVDPNVDSRWPEQLLGFALFLRMHFF</sequence>
<evidence type="ECO:0000256" key="1">
    <source>
        <dbReference type="SAM" id="Phobius"/>
    </source>
</evidence>
<reference evidence="3" key="1">
    <citation type="submission" date="2025-08" db="UniProtKB">
        <authorList>
            <consortium name="RefSeq"/>
        </authorList>
    </citation>
    <scope>IDENTIFICATION</scope>
    <source>
        <tissue evidence="3">Leaf</tissue>
    </source>
</reference>
<organism evidence="2 3">
    <name type="scientific">Herrania umbratica</name>
    <dbReference type="NCBI Taxonomy" id="108875"/>
    <lineage>
        <taxon>Eukaryota</taxon>
        <taxon>Viridiplantae</taxon>
        <taxon>Streptophyta</taxon>
        <taxon>Embryophyta</taxon>
        <taxon>Tracheophyta</taxon>
        <taxon>Spermatophyta</taxon>
        <taxon>Magnoliopsida</taxon>
        <taxon>eudicotyledons</taxon>
        <taxon>Gunneridae</taxon>
        <taxon>Pentapetalae</taxon>
        <taxon>rosids</taxon>
        <taxon>malvids</taxon>
        <taxon>Malvales</taxon>
        <taxon>Malvaceae</taxon>
        <taxon>Byttnerioideae</taxon>
        <taxon>Herrania</taxon>
    </lineage>
</organism>
<gene>
    <name evidence="3" type="primary">LOC110410253</name>
</gene>
<evidence type="ECO:0000313" key="2">
    <source>
        <dbReference type="Proteomes" id="UP000504621"/>
    </source>
</evidence>
<keyword evidence="1" id="KW-0812">Transmembrane</keyword>
<proteinExistence type="predicted"/>
<keyword evidence="1" id="KW-1133">Transmembrane helix</keyword>